<dbReference type="STRING" id="1210090.GCA_001613185_03973"/>
<dbReference type="RefSeq" id="WP_043736645.1">
    <property type="nucleotide sequence ID" value="NZ_QNRE01000016.1"/>
</dbReference>
<keyword evidence="2 3" id="KW-0808">Transferase</keyword>
<evidence type="ECO:0000313" key="3">
    <source>
        <dbReference type="EMBL" id="RBO84511.1"/>
    </source>
</evidence>
<dbReference type="Gene3D" id="3.40.50.2000">
    <property type="entry name" value="Glycogen Phosphorylase B"/>
    <property type="match status" value="2"/>
</dbReference>
<evidence type="ECO:0000313" key="4">
    <source>
        <dbReference type="Proteomes" id="UP000252586"/>
    </source>
</evidence>
<dbReference type="InterPro" id="IPR002201">
    <property type="entry name" value="Glyco_trans_9"/>
</dbReference>
<accession>A0A366D386</accession>
<dbReference type="InterPro" id="IPR051199">
    <property type="entry name" value="LPS_LOS_Heptosyltrfase"/>
</dbReference>
<dbReference type="PANTHER" id="PTHR30160">
    <property type="entry name" value="TETRAACYLDISACCHARIDE 4'-KINASE-RELATED"/>
    <property type="match status" value="1"/>
</dbReference>
<proteinExistence type="predicted"/>
<name>A0A366D386_9NOCA</name>
<gene>
    <name evidence="3" type="ORF">DFR74_11672</name>
</gene>
<dbReference type="PANTHER" id="PTHR30160:SF1">
    <property type="entry name" value="LIPOPOLYSACCHARIDE 1,2-N-ACETYLGLUCOSAMINETRANSFERASE-RELATED"/>
    <property type="match status" value="1"/>
</dbReference>
<dbReference type="CDD" id="cd03789">
    <property type="entry name" value="GT9_LPS_heptosyltransferase"/>
    <property type="match status" value="1"/>
</dbReference>
<comment type="caution">
    <text evidence="3">The sequence shown here is derived from an EMBL/GenBank/DDBJ whole genome shotgun (WGS) entry which is preliminary data.</text>
</comment>
<protein>
    <submittedName>
        <fullName evidence="3">Heptosyltransferase-2</fullName>
    </submittedName>
</protein>
<keyword evidence="1" id="KW-0328">Glycosyltransferase</keyword>
<dbReference type="OrthoDB" id="9768048at2"/>
<dbReference type="GO" id="GO:0008713">
    <property type="term" value="F:ADP-heptose-lipopolysaccharide heptosyltransferase activity"/>
    <property type="evidence" value="ECO:0007669"/>
    <property type="project" value="TreeGrafter"/>
</dbReference>
<evidence type="ECO:0000256" key="1">
    <source>
        <dbReference type="ARBA" id="ARBA00022676"/>
    </source>
</evidence>
<dbReference type="GO" id="GO:0005829">
    <property type="term" value="C:cytosol"/>
    <property type="evidence" value="ECO:0007669"/>
    <property type="project" value="TreeGrafter"/>
</dbReference>
<dbReference type="EMBL" id="QNRE01000016">
    <property type="protein sequence ID" value="RBO84511.1"/>
    <property type="molecule type" value="Genomic_DNA"/>
</dbReference>
<evidence type="ECO:0000256" key="2">
    <source>
        <dbReference type="ARBA" id="ARBA00022679"/>
    </source>
</evidence>
<dbReference type="GO" id="GO:0009244">
    <property type="term" value="P:lipopolysaccharide core region biosynthetic process"/>
    <property type="evidence" value="ECO:0007669"/>
    <property type="project" value="TreeGrafter"/>
</dbReference>
<dbReference type="Pfam" id="PF01075">
    <property type="entry name" value="Glyco_transf_9"/>
    <property type="match status" value="1"/>
</dbReference>
<organism evidence="3 4">
    <name type="scientific">Nocardia puris</name>
    <dbReference type="NCBI Taxonomy" id="208602"/>
    <lineage>
        <taxon>Bacteria</taxon>
        <taxon>Bacillati</taxon>
        <taxon>Actinomycetota</taxon>
        <taxon>Actinomycetes</taxon>
        <taxon>Mycobacteriales</taxon>
        <taxon>Nocardiaceae</taxon>
        <taxon>Nocardia</taxon>
    </lineage>
</organism>
<keyword evidence="4" id="KW-1185">Reference proteome</keyword>
<dbReference type="SUPFAM" id="SSF53756">
    <property type="entry name" value="UDP-Glycosyltransferase/glycogen phosphorylase"/>
    <property type="match status" value="1"/>
</dbReference>
<dbReference type="AlphaFoldDB" id="A0A366D386"/>
<reference evidence="3 4" key="1">
    <citation type="submission" date="2018-06" db="EMBL/GenBank/DDBJ databases">
        <title>Genomic Encyclopedia of Type Strains, Phase IV (KMG-IV): sequencing the most valuable type-strain genomes for metagenomic binning, comparative biology and taxonomic classification.</title>
        <authorList>
            <person name="Goeker M."/>
        </authorList>
    </citation>
    <scope>NUCLEOTIDE SEQUENCE [LARGE SCALE GENOMIC DNA]</scope>
    <source>
        <strain evidence="3 4">DSM 44599</strain>
    </source>
</reference>
<dbReference type="Proteomes" id="UP000252586">
    <property type="component" value="Unassembled WGS sequence"/>
</dbReference>
<sequence>MNATDLPLTTSDFFWRPDCRHFIGGLPCKHWRPCPGCTLYDPVTHRILIVMLKRMGDMLIASPLPARIKAEHPGAHITWLVGAESAPIVEMIPHVDRVLTWETETAHTVLAEHYDAVYSFERHPAVAGLVPRISAEHHAGLAYGGENNSLYPIGTAARHFFAMNTWNDFRTSGNSKTWTELYFEVAGYIYTGEPYQLSVPDAAKARVAARLGTSGGWVCLNVGGSKTTKLWPTGHWADLGRRLLGDGHRLVITGGPADARTCHQLLRELDTGVGRVRHDAMTLQEFAAVPDFCDAMVTGDSLGFHLALAYDLPVVLLLGPSNGAEVIPKHADNVTALRSTLPCSPCAHRVTCGGIGGCMDTITVADVHGAVRNSLSTAAVREG</sequence>